<dbReference type="SUPFAM" id="SSF51197">
    <property type="entry name" value="Clavaminate synthase-like"/>
    <property type="match status" value="1"/>
</dbReference>
<evidence type="ECO:0000259" key="9">
    <source>
        <dbReference type="Pfam" id="PF02668"/>
    </source>
</evidence>
<protein>
    <submittedName>
        <fullName evidence="11">Gamma-butyrobetaine dioxygenase-like</fullName>
    </submittedName>
</protein>
<evidence type="ECO:0000256" key="3">
    <source>
        <dbReference type="ARBA" id="ARBA00008654"/>
    </source>
</evidence>
<feature type="domain" description="Gamma-butyrobetaine hydroxylase-like N-terminal" evidence="10">
    <location>
        <begin position="18"/>
        <end position="63"/>
    </location>
</feature>
<keyword evidence="4" id="KW-0479">Metal-binding</keyword>
<dbReference type="InterPro" id="IPR042098">
    <property type="entry name" value="TauD-like_sf"/>
</dbReference>
<dbReference type="Pfam" id="PF06155">
    <property type="entry name" value="GBBH-like_N"/>
    <property type="match status" value="1"/>
</dbReference>
<evidence type="ECO:0000256" key="2">
    <source>
        <dbReference type="ARBA" id="ARBA00005022"/>
    </source>
</evidence>
<dbReference type="InterPro" id="IPR003819">
    <property type="entry name" value="TauD/TfdA-like"/>
</dbReference>
<comment type="pathway">
    <text evidence="2">Amine and polyamine biosynthesis; carnitine biosynthesis.</text>
</comment>
<keyword evidence="7" id="KW-0560">Oxidoreductase</keyword>
<accession>A0A6F9D7M9</accession>
<evidence type="ECO:0000259" key="10">
    <source>
        <dbReference type="Pfam" id="PF06155"/>
    </source>
</evidence>
<dbReference type="GO" id="GO:0046872">
    <property type="term" value="F:metal ion binding"/>
    <property type="evidence" value="ECO:0007669"/>
    <property type="project" value="UniProtKB-KW"/>
</dbReference>
<dbReference type="GO" id="GO:0016706">
    <property type="term" value="F:2-oxoglutarate-dependent dioxygenase activity"/>
    <property type="evidence" value="ECO:0007669"/>
    <property type="project" value="UniProtKB-ARBA"/>
</dbReference>
<dbReference type="Pfam" id="PF02668">
    <property type="entry name" value="TauD"/>
    <property type="match status" value="1"/>
</dbReference>
<evidence type="ECO:0000256" key="1">
    <source>
        <dbReference type="ARBA" id="ARBA00001954"/>
    </source>
</evidence>
<dbReference type="PANTHER" id="PTHR10696:SF25">
    <property type="entry name" value="OXIDOREDUCTASE AIM17-RELATED"/>
    <property type="match status" value="1"/>
</dbReference>
<dbReference type="Gene3D" id="3.30.2020.30">
    <property type="match status" value="1"/>
</dbReference>
<proteinExistence type="evidence at transcript level"/>
<dbReference type="GO" id="GO:0045329">
    <property type="term" value="P:carnitine biosynthetic process"/>
    <property type="evidence" value="ECO:0007669"/>
    <property type="project" value="UniProtKB-UniPathway"/>
</dbReference>
<name>A0A6F9D7M9_9ASCI</name>
<comment type="cofactor">
    <cofactor evidence="1">
        <name>Fe(2+)</name>
        <dbReference type="ChEBI" id="CHEBI:29033"/>
    </cofactor>
</comment>
<dbReference type="AlphaFoldDB" id="A0A6F9D7M9"/>
<dbReference type="InterPro" id="IPR010376">
    <property type="entry name" value="GBBH-like_N"/>
</dbReference>
<evidence type="ECO:0000256" key="6">
    <source>
        <dbReference type="ARBA" id="ARBA00022964"/>
    </source>
</evidence>
<dbReference type="GO" id="GO:0005739">
    <property type="term" value="C:mitochondrion"/>
    <property type="evidence" value="ECO:0007669"/>
    <property type="project" value="TreeGrafter"/>
</dbReference>
<evidence type="ECO:0000313" key="11">
    <source>
        <dbReference type="EMBL" id="CAB3225123.1"/>
    </source>
</evidence>
<sequence length="401" mass="45544">MSKFKVVEVRPSGGKNIAEVFWEDGHVSRFHTIWLRCNCRCSVCCRTIVGQALVERSKLSCQLLVSEATIHDEGAKINFKLAPETNHVTVMTSDWLRSACYCDACISEMLDEREMKFHLPSESQLPVAEFEQLDTDKGMFELIGTVFDRGFVVVENVPREDGSVVKTGKRMAPLIGGVCGEKFDVVDVQSTEHAAYTSSGLPFHADQCIYEAPEGILLLHALRFDDVVEGGNSLLVDMFHVIDILRKQSPDDFRVLSRVPIAYATIDYNRRDPAHVIHRKPIILLDYDDKVVGYSWNPGTEQTLRVHEDDVEPFYRAYVKLQKLIDDPKNQFKFRLRSGDMLVLHNRRMAHSRDAYKTNGGHRRLQGTYVNIEDLRSKYVVLGRKLNRPVVAPKIGNCSSI</sequence>
<dbReference type="FunFam" id="3.30.2020.30:FF:000002">
    <property type="entry name" value="Putative gamma-butyrobetaine dioxygenase"/>
    <property type="match status" value="1"/>
</dbReference>
<comment type="similarity">
    <text evidence="3">Belongs to the gamma-BBH/TMLD family.</text>
</comment>
<reference evidence="11" key="1">
    <citation type="submission" date="2020-04" db="EMBL/GenBank/DDBJ databases">
        <authorList>
            <person name="Neveu A P."/>
        </authorList>
    </citation>
    <scope>NUCLEOTIDE SEQUENCE</scope>
    <source>
        <tissue evidence="11">Whole embryo</tissue>
    </source>
</reference>
<dbReference type="InterPro" id="IPR038492">
    <property type="entry name" value="GBBH-like_N_sf"/>
</dbReference>
<feature type="domain" description="TauD/TfdA-like" evidence="9">
    <location>
        <begin position="124"/>
        <end position="369"/>
    </location>
</feature>
<dbReference type="Gene3D" id="3.60.130.10">
    <property type="entry name" value="Clavaminate synthase-like"/>
    <property type="match status" value="1"/>
</dbReference>
<dbReference type="InterPro" id="IPR050411">
    <property type="entry name" value="AlphaKG_dependent_hydroxylases"/>
</dbReference>
<organism evidence="11">
    <name type="scientific">Phallusia mammillata</name>
    <dbReference type="NCBI Taxonomy" id="59560"/>
    <lineage>
        <taxon>Eukaryota</taxon>
        <taxon>Metazoa</taxon>
        <taxon>Chordata</taxon>
        <taxon>Tunicata</taxon>
        <taxon>Ascidiacea</taxon>
        <taxon>Phlebobranchia</taxon>
        <taxon>Ascidiidae</taxon>
        <taxon>Phallusia</taxon>
    </lineage>
</organism>
<dbReference type="EMBL" id="LR783277">
    <property type="protein sequence ID" value="CAB3225123.1"/>
    <property type="molecule type" value="mRNA"/>
</dbReference>
<keyword evidence="5" id="KW-0124">Carnitine biosynthesis</keyword>
<gene>
    <name evidence="11" type="primary">Bbox1-002</name>
</gene>
<evidence type="ECO:0000256" key="7">
    <source>
        <dbReference type="ARBA" id="ARBA00023002"/>
    </source>
</evidence>
<keyword evidence="8" id="KW-0408">Iron</keyword>
<evidence type="ECO:0000256" key="8">
    <source>
        <dbReference type="ARBA" id="ARBA00023004"/>
    </source>
</evidence>
<evidence type="ECO:0000256" key="5">
    <source>
        <dbReference type="ARBA" id="ARBA00022873"/>
    </source>
</evidence>
<dbReference type="PANTHER" id="PTHR10696">
    <property type="entry name" value="GAMMA-BUTYROBETAINE HYDROXYLASE-RELATED"/>
    <property type="match status" value="1"/>
</dbReference>
<dbReference type="CDD" id="cd00250">
    <property type="entry name" value="CAS_like"/>
    <property type="match status" value="1"/>
</dbReference>
<dbReference type="UniPathway" id="UPA00118"/>
<keyword evidence="6 11" id="KW-0223">Dioxygenase</keyword>
<evidence type="ECO:0000256" key="4">
    <source>
        <dbReference type="ARBA" id="ARBA00022723"/>
    </source>
</evidence>